<sequence length="148" mass="17876">MNAQTSFEVSVMNARLKKVKRHRDKLLEEVKTLKVVNQTLKNEYEILAKAHKVLLDERSRLYDERRKQIIKLKSFNTFKKELLNDYPKLNERVKRYKSKWEENNVSWKLIDYYSQLGRLKQLAQILNYLDELDGTNKFKELIAKLEEQ</sequence>
<evidence type="ECO:0000256" key="1">
    <source>
        <dbReference type="SAM" id="Coils"/>
    </source>
</evidence>
<organism evidence="2 3">
    <name type="scientific">Staphylococcus haemolyticus</name>
    <dbReference type="NCBI Taxonomy" id="1283"/>
    <lineage>
        <taxon>Bacteria</taxon>
        <taxon>Bacillati</taxon>
        <taxon>Bacillota</taxon>
        <taxon>Bacilli</taxon>
        <taxon>Bacillales</taxon>
        <taxon>Staphylococcaceae</taxon>
        <taxon>Staphylococcus</taxon>
    </lineage>
</organism>
<keyword evidence="1" id="KW-0175">Coiled coil</keyword>
<feature type="coiled-coil region" evidence="1">
    <location>
        <begin position="9"/>
        <end position="99"/>
    </location>
</feature>
<evidence type="ECO:0000313" key="2">
    <source>
        <dbReference type="EMBL" id="MDT4285948.1"/>
    </source>
</evidence>
<name>A0ABU3IEF4_STAHA</name>
<keyword evidence="3" id="KW-1185">Reference proteome</keyword>
<evidence type="ECO:0000313" key="3">
    <source>
        <dbReference type="Proteomes" id="UP001269271"/>
    </source>
</evidence>
<proteinExistence type="predicted"/>
<dbReference type="RefSeq" id="WP_046309330.1">
    <property type="nucleotide sequence ID" value="NZ_CAJUXL010000152.1"/>
</dbReference>
<dbReference type="EMBL" id="JAVSOO010000005">
    <property type="protein sequence ID" value="MDT4285948.1"/>
    <property type="molecule type" value="Genomic_DNA"/>
</dbReference>
<dbReference type="Proteomes" id="UP001269271">
    <property type="component" value="Unassembled WGS sequence"/>
</dbReference>
<gene>
    <name evidence="2" type="ORF">RO950_02790</name>
</gene>
<protein>
    <submittedName>
        <fullName evidence="2">Uncharacterized protein</fullName>
    </submittedName>
</protein>
<accession>A0ABU3IEF4</accession>
<reference evidence="2 3" key="1">
    <citation type="submission" date="2023-08" db="EMBL/GenBank/DDBJ databases">
        <title>Genomic surveillance of Staphylococcus haemolyticus neonatal outbreak in southern France.</title>
        <authorList>
            <person name="Magnan C."/>
            <person name="Morsli M."/>
            <person name="Thiery B."/>
            <person name="Salipante F."/>
            <person name="Attar J."/>
            <person name="Massimo D.M."/>
            <person name="Ory J."/>
            <person name="Pantel A."/>
            <person name="Lavigne J.-P."/>
        </authorList>
    </citation>
    <scope>NUCLEOTIDE SEQUENCE [LARGE SCALE GENOMIC DNA]</scope>
    <source>
        <strain evidence="2 3">NSH026</strain>
    </source>
</reference>
<comment type="caution">
    <text evidence="2">The sequence shown here is derived from an EMBL/GenBank/DDBJ whole genome shotgun (WGS) entry which is preliminary data.</text>
</comment>